<dbReference type="Gene3D" id="1.25.40.90">
    <property type="match status" value="1"/>
</dbReference>
<dbReference type="InterPro" id="IPR008942">
    <property type="entry name" value="ENTH_VHS"/>
</dbReference>
<dbReference type="InterPro" id="IPR039273">
    <property type="entry name" value="TEPSIN"/>
</dbReference>
<gene>
    <name evidence="2" type="ORF">VFH_II169760</name>
</gene>
<proteinExistence type="predicted"/>
<evidence type="ECO:0000313" key="2">
    <source>
        <dbReference type="EMBL" id="CAI8599321.1"/>
    </source>
</evidence>
<accession>A0AAV0ZLJ0</accession>
<dbReference type="AlphaFoldDB" id="A0AAV0ZLJ0"/>
<dbReference type="EMBL" id="OX451737">
    <property type="protein sequence ID" value="CAI8599321.1"/>
    <property type="molecule type" value="Genomic_DNA"/>
</dbReference>
<name>A0AAV0ZLJ0_VICFA</name>
<feature type="compositionally biased region" description="Basic and acidic residues" evidence="1">
    <location>
        <begin position="58"/>
        <end position="68"/>
    </location>
</feature>
<evidence type="ECO:0000313" key="3">
    <source>
        <dbReference type="Proteomes" id="UP001157006"/>
    </source>
</evidence>
<dbReference type="PANTHER" id="PTHR21514:SF0">
    <property type="entry name" value="AP-4 COMPLEX ACCESSORY SUBUNIT TEPSIN"/>
    <property type="match status" value="1"/>
</dbReference>
<dbReference type="Proteomes" id="UP001157006">
    <property type="component" value="Chromosome 2"/>
</dbReference>
<evidence type="ECO:0000256" key="1">
    <source>
        <dbReference type="SAM" id="MobiDB-lite"/>
    </source>
</evidence>
<dbReference type="PANTHER" id="PTHR21514">
    <property type="entry name" value="AP-4 COMPLEX ACCESSORY SUBUNIT TEPSIN"/>
    <property type="match status" value="1"/>
</dbReference>
<feature type="region of interest" description="Disordered" evidence="1">
    <location>
        <begin position="54"/>
        <end position="91"/>
    </location>
</feature>
<reference evidence="2 3" key="1">
    <citation type="submission" date="2023-01" db="EMBL/GenBank/DDBJ databases">
        <authorList>
            <person name="Kreplak J."/>
        </authorList>
    </citation>
    <scope>NUCLEOTIDE SEQUENCE [LARGE SCALE GENOMIC DNA]</scope>
</reference>
<organism evidence="2 3">
    <name type="scientific">Vicia faba</name>
    <name type="common">Broad bean</name>
    <name type="synonym">Faba vulgaris</name>
    <dbReference type="NCBI Taxonomy" id="3906"/>
    <lineage>
        <taxon>Eukaryota</taxon>
        <taxon>Viridiplantae</taxon>
        <taxon>Streptophyta</taxon>
        <taxon>Embryophyta</taxon>
        <taxon>Tracheophyta</taxon>
        <taxon>Spermatophyta</taxon>
        <taxon>Magnoliopsida</taxon>
        <taxon>eudicotyledons</taxon>
        <taxon>Gunneridae</taxon>
        <taxon>Pentapetalae</taxon>
        <taxon>rosids</taxon>
        <taxon>fabids</taxon>
        <taxon>Fabales</taxon>
        <taxon>Fabaceae</taxon>
        <taxon>Papilionoideae</taxon>
        <taxon>50 kb inversion clade</taxon>
        <taxon>NPAAA clade</taxon>
        <taxon>Hologalegina</taxon>
        <taxon>IRL clade</taxon>
        <taxon>Fabeae</taxon>
        <taxon>Vicia</taxon>
    </lineage>
</organism>
<protein>
    <submittedName>
        <fullName evidence="2">Uncharacterized protein</fullName>
    </submittedName>
</protein>
<dbReference type="GO" id="GO:0032588">
    <property type="term" value="C:trans-Golgi network membrane"/>
    <property type="evidence" value="ECO:0007669"/>
    <property type="project" value="TreeGrafter"/>
</dbReference>
<feature type="region of interest" description="Disordered" evidence="1">
    <location>
        <begin position="1"/>
        <end position="33"/>
    </location>
</feature>
<keyword evidence="3" id="KW-1185">Reference proteome</keyword>
<sequence length="378" mass="41202">MLPREDPGSCSTQLLNVKQEPHEQRGPNLPSTPIDLSFHIGLTGAESVRNIPASSRVEAGDHSLESSEVRPPLKPQPSGTIKAKSEDNHEKLDGCSTSNVADNARAINGNVSCGPNNYRQKGPRIAKVVRRINCNFEPLEFGIVFSGKSGAEFIREMQRHSVAIRQLLHYKGQPDPLKGDALNKAVRDTANEAVSVMFYACEEKIRATVVKEITDDSHVKSLPSPDFHNNLRNSPIVDSLCQPALLDPGSELKNGILQIEDNFYVLKDSSADGTGNSTIQESFYPESGQSSSVLITSTSPKDVPDLLSKGNSVSIKDTCPVDNPGQTNNDGQEAVEVDYITESTLLPSQTNRTTTTSNCITNYNLTTFFNFLTRSKLT</sequence>